<evidence type="ECO:0000256" key="1">
    <source>
        <dbReference type="SAM" id="MobiDB-lite"/>
    </source>
</evidence>
<feature type="chain" id="PRO_5046138046" evidence="2">
    <location>
        <begin position="25"/>
        <end position="153"/>
    </location>
</feature>
<dbReference type="Proteomes" id="UP000681317">
    <property type="component" value="Chromosome"/>
</dbReference>
<protein>
    <submittedName>
        <fullName evidence="3">Uncharacterized protein</fullName>
    </submittedName>
</protein>
<sequence length="153" mass="16164">MLPAMARHLLIGVALACTSGGALAANFCSVTPTTMDCRYTTLAACERTLLETRGQCLANPEVLPTPPPRDTDVTPPAKVTTLPPPPAPFGTPLDPDSWRKGVDVGKTILEEQSKRPGEPGYLVLYQCPMPGGGVVFSAAMQSAGCTIIHLQQY</sequence>
<evidence type="ECO:0000313" key="3">
    <source>
        <dbReference type="EMBL" id="BCT93742.1"/>
    </source>
</evidence>
<reference evidence="3 4" key="1">
    <citation type="submission" date="2021-03" db="EMBL/GenBank/DDBJ databases">
        <title>Complete Genome Sequences of Two Lysobacter Strains Isolated from Sea Water (Lysobacter caseinilyticus) and Soil (Lysobacter helvus) in South Korea.</title>
        <authorList>
            <person name="Watanabe Y."/>
            <person name="Arakawa K."/>
        </authorList>
    </citation>
    <scope>NUCLEOTIDE SEQUENCE [LARGE SCALE GENOMIC DNA]</scope>
    <source>
        <strain evidence="3 4">KVB24</strain>
    </source>
</reference>
<gene>
    <name evidence="3" type="ORF">LYSCAS_27660</name>
</gene>
<keyword evidence="2" id="KW-0732">Signal</keyword>
<accession>A0ABN6FVI4</accession>
<proteinExistence type="predicted"/>
<name>A0ABN6FVI4_9GAMM</name>
<dbReference type="EMBL" id="AP024545">
    <property type="protein sequence ID" value="BCT93742.1"/>
    <property type="molecule type" value="Genomic_DNA"/>
</dbReference>
<feature type="region of interest" description="Disordered" evidence="1">
    <location>
        <begin position="60"/>
        <end position="95"/>
    </location>
</feature>
<keyword evidence="4" id="KW-1185">Reference proteome</keyword>
<evidence type="ECO:0000313" key="4">
    <source>
        <dbReference type="Proteomes" id="UP000681317"/>
    </source>
</evidence>
<evidence type="ECO:0000256" key="2">
    <source>
        <dbReference type="SAM" id="SignalP"/>
    </source>
</evidence>
<organism evidence="3 4">
    <name type="scientific">Noviluteimonas caseinilytica</name>
    <dbReference type="NCBI Taxonomy" id="2675101"/>
    <lineage>
        <taxon>Bacteria</taxon>
        <taxon>Pseudomonadati</taxon>
        <taxon>Pseudomonadota</taxon>
        <taxon>Gammaproteobacteria</taxon>
        <taxon>Lysobacterales</taxon>
        <taxon>Lysobacteraceae</taxon>
        <taxon>Noviluteimonas</taxon>
    </lineage>
</organism>
<feature type="signal peptide" evidence="2">
    <location>
        <begin position="1"/>
        <end position="24"/>
    </location>
</feature>